<dbReference type="RefSeq" id="WP_121533234.1">
    <property type="nucleotide sequence ID" value="NZ_RCHI01000007.1"/>
</dbReference>
<dbReference type="EMBL" id="RCHI01000007">
    <property type="protein sequence ID" value="RLL65072.1"/>
    <property type="molecule type" value="Genomic_DNA"/>
</dbReference>
<evidence type="ECO:0000313" key="2">
    <source>
        <dbReference type="EMBL" id="RLL65072.1"/>
    </source>
</evidence>
<organism evidence="2 3">
    <name type="scientific">Paenirhodobacter hankyongi</name>
    <dbReference type="NCBI Taxonomy" id="2294033"/>
    <lineage>
        <taxon>Bacteria</taxon>
        <taxon>Pseudomonadati</taxon>
        <taxon>Pseudomonadota</taxon>
        <taxon>Alphaproteobacteria</taxon>
        <taxon>Rhodobacterales</taxon>
        <taxon>Rhodobacter group</taxon>
        <taxon>Paenirhodobacter</taxon>
    </lineage>
</organism>
<feature type="transmembrane region" description="Helical" evidence="1">
    <location>
        <begin position="6"/>
        <end position="26"/>
    </location>
</feature>
<keyword evidence="3" id="KW-1185">Reference proteome</keyword>
<dbReference type="Proteomes" id="UP000279673">
    <property type="component" value="Unassembled WGS sequence"/>
</dbReference>
<comment type="caution">
    <text evidence="2">The sequence shown here is derived from an EMBL/GenBank/DDBJ whole genome shotgun (WGS) entry which is preliminary data.</text>
</comment>
<evidence type="ECO:0000256" key="1">
    <source>
        <dbReference type="SAM" id="Phobius"/>
    </source>
</evidence>
<proteinExistence type="predicted"/>
<evidence type="ECO:0000313" key="3">
    <source>
        <dbReference type="Proteomes" id="UP000279673"/>
    </source>
</evidence>
<sequence length="71" mass="7580">MDYLIWPGAIIVLAGLAGIIWSVLTVGRARRAKLSDAELRVKLQQAVLLNIGALLVSALGLMMVVVGVILR</sequence>
<keyword evidence="1" id="KW-1133">Transmembrane helix</keyword>
<feature type="transmembrane region" description="Helical" evidence="1">
    <location>
        <begin position="47"/>
        <end position="70"/>
    </location>
</feature>
<dbReference type="AlphaFoldDB" id="A0A421BQ41"/>
<accession>A0A421BQ41</accession>
<name>A0A421BQ41_9RHOB</name>
<keyword evidence="1" id="KW-0812">Transmembrane</keyword>
<evidence type="ECO:0008006" key="4">
    <source>
        <dbReference type="Google" id="ProtNLM"/>
    </source>
</evidence>
<reference evidence="2 3" key="1">
    <citation type="submission" date="2018-10" db="EMBL/GenBank/DDBJ databases">
        <title>Rhodobacter sp . BO-81.</title>
        <authorList>
            <person name="Im W.T."/>
        </authorList>
    </citation>
    <scope>NUCLEOTIDE SEQUENCE [LARGE SCALE GENOMIC DNA]</scope>
    <source>
        <strain evidence="2 3">BO-81</strain>
    </source>
</reference>
<keyword evidence="1" id="KW-0472">Membrane</keyword>
<gene>
    <name evidence="2" type="ORF">DYS74_09595</name>
</gene>
<protein>
    <recommendedName>
        <fullName evidence="4">HIG1 domain-containing protein</fullName>
    </recommendedName>
</protein>